<dbReference type="STRING" id="1447782.SAMN05444417_3413"/>
<dbReference type="Proteomes" id="UP000184292">
    <property type="component" value="Unassembled WGS sequence"/>
</dbReference>
<dbReference type="OrthoDB" id="1110483at2"/>
<accession>A0A1M6HY03</accession>
<evidence type="ECO:0000313" key="2">
    <source>
        <dbReference type="Proteomes" id="UP000184292"/>
    </source>
</evidence>
<dbReference type="EMBL" id="FQYO01000008">
    <property type="protein sequence ID" value="SHJ27085.1"/>
    <property type="molecule type" value="Genomic_DNA"/>
</dbReference>
<protein>
    <submittedName>
        <fullName evidence="1">Uncharacterized protein</fullName>
    </submittedName>
</protein>
<dbReference type="RefSeq" id="WP_073334175.1">
    <property type="nucleotide sequence ID" value="NZ_FQYO01000008.1"/>
</dbReference>
<keyword evidence="2" id="KW-1185">Reference proteome</keyword>
<name>A0A1M6HY03_9RHOB</name>
<organism evidence="1 2">
    <name type="scientific">Wenxinia saemankumensis</name>
    <dbReference type="NCBI Taxonomy" id="1447782"/>
    <lineage>
        <taxon>Bacteria</taxon>
        <taxon>Pseudomonadati</taxon>
        <taxon>Pseudomonadota</taxon>
        <taxon>Alphaproteobacteria</taxon>
        <taxon>Rhodobacterales</taxon>
        <taxon>Roseobacteraceae</taxon>
        <taxon>Wenxinia</taxon>
    </lineage>
</organism>
<sequence length="159" mass="17616">MTGWEDLIDRLEERDTGSWRLNVHHPLAGRRIDIHLMADLDSDVLDDHVRAGLDRLMALGPDRLPGIRSILYSHARVTIEVTDYGLPDMPRGAGRTEAHLRAFGVGSEAECFDPAWVTGGSVLGEADHALATLWIRPPWEVEHGANLRIAPDGRLSLDD</sequence>
<dbReference type="AlphaFoldDB" id="A0A1M6HY03"/>
<proteinExistence type="predicted"/>
<reference evidence="1 2" key="1">
    <citation type="submission" date="2016-11" db="EMBL/GenBank/DDBJ databases">
        <authorList>
            <person name="Jaros S."/>
            <person name="Januszkiewicz K."/>
            <person name="Wedrychowicz H."/>
        </authorList>
    </citation>
    <scope>NUCLEOTIDE SEQUENCE [LARGE SCALE GENOMIC DNA]</scope>
    <source>
        <strain evidence="1 2">DSM 100565</strain>
    </source>
</reference>
<gene>
    <name evidence="1" type="ORF">SAMN05444417_3413</name>
</gene>
<evidence type="ECO:0000313" key="1">
    <source>
        <dbReference type="EMBL" id="SHJ27085.1"/>
    </source>
</evidence>